<name>A0ACB9J2F4_9ASTR</name>
<sequence length="67" mass="7804">MCYNIYDCFSVSSCFICIFIWFVISSHKNIEKNVLIYSSTGISFSFNAYIDIEKEYKDTPNSMNCKS</sequence>
<dbReference type="Proteomes" id="UP001056120">
    <property type="component" value="Linkage Group LG06"/>
</dbReference>
<accession>A0ACB9J2F4</accession>
<protein>
    <submittedName>
        <fullName evidence="1">Uncharacterized protein</fullName>
    </submittedName>
</protein>
<organism evidence="1 2">
    <name type="scientific">Smallanthus sonchifolius</name>
    <dbReference type="NCBI Taxonomy" id="185202"/>
    <lineage>
        <taxon>Eukaryota</taxon>
        <taxon>Viridiplantae</taxon>
        <taxon>Streptophyta</taxon>
        <taxon>Embryophyta</taxon>
        <taxon>Tracheophyta</taxon>
        <taxon>Spermatophyta</taxon>
        <taxon>Magnoliopsida</taxon>
        <taxon>eudicotyledons</taxon>
        <taxon>Gunneridae</taxon>
        <taxon>Pentapetalae</taxon>
        <taxon>asterids</taxon>
        <taxon>campanulids</taxon>
        <taxon>Asterales</taxon>
        <taxon>Asteraceae</taxon>
        <taxon>Asteroideae</taxon>
        <taxon>Heliantheae alliance</taxon>
        <taxon>Millerieae</taxon>
        <taxon>Smallanthus</taxon>
    </lineage>
</organism>
<keyword evidence="2" id="KW-1185">Reference proteome</keyword>
<comment type="caution">
    <text evidence="1">The sequence shown here is derived from an EMBL/GenBank/DDBJ whole genome shotgun (WGS) entry which is preliminary data.</text>
</comment>
<reference evidence="1 2" key="2">
    <citation type="journal article" date="2022" name="Mol. Ecol. Resour.">
        <title>The genomes of chicory, endive, great burdock and yacon provide insights into Asteraceae paleo-polyploidization history and plant inulin production.</title>
        <authorList>
            <person name="Fan W."/>
            <person name="Wang S."/>
            <person name="Wang H."/>
            <person name="Wang A."/>
            <person name="Jiang F."/>
            <person name="Liu H."/>
            <person name="Zhao H."/>
            <person name="Xu D."/>
            <person name="Zhang Y."/>
        </authorList>
    </citation>
    <scope>NUCLEOTIDE SEQUENCE [LARGE SCALE GENOMIC DNA]</scope>
    <source>
        <strain evidence="2">cv. Yunnan</strain>
        <tissue evidence="1">Leaves</tissue>
    </source>
</reference>
<evidence type="ECO:0000313" key="2">
    <source>
        <dbReference type="Proteomes" id="UP001056120"/>
    </source>
</evidence>
<reference evidence="2" key="1">
    <citation type="journal article" date="2022" name="Mol. Ecol. Resour.">
        <title>The genomes of chicory, endive, great burdock and yacon provide insights into Asteraceae palaeo-polyploidization history and plant inulin production.</title>
        <authorList>
            <person name="Fan W."/>
            <person name="Wang S."/>
            <person name="Wang H."/>
            <person name="Wang A."/>
            <person name="Jiang F."/>
            <person name="Liu H."/>
            <person name="Zhao H."/>
            <person name="Xu D."/>
            <person name="Zhang Y."/>
        </authorList>
    </citation>
    <scope>NUCLEOTIDE SEQUENCE [LARGE SCALE GENOMIC DNA]</scope>
    <source>
        <strain evidence="2">cv. Yunnan</strain>
    </source>
</reference>
<gene>
    <name evidence="1" type="ORF">L1987_18870</name>
</gene>
<dbReference type="EMBL" id="CM042023">
    <property type="protein sequence ID" value="KAI3814123.1"/>
    <property type="molecule type" value="Genomic_DNA"/>
</dbReference>
<proteinExistence type="predicted"/>
<evidence type="ECO:0000313" key="1">
    <source>
        <dbReference type="EMBL" id="KAI3814123.1"/>
    </source>
</evidence>